<dbReference type="PANTHER" id="PTHR11697">
    <property type="entry name" value="GENERAL TRANSCRIPTION FACTOR 2-RELATED ZINC FINGER PROTEIN"/>
    <property type="match status" value="1"/>
</dbReference>
<reference evidence="2 3" key="1">
    <citation type="submission" date="2023-01" db="EMBL/GenBank/DDBJ databases">
        <authorList>
            <person name="Kreplak J."/>
        </authorList>
    </citation>
    <scope>NUCLEOTIDE SEQUENCE [LARGE SCALE GENOMIC DNA]</scope>
</reference>
<dbReference type="InterPro" id="IPR012337">
    <property type="entry name" value="RNaseH-like_sf"/>
</dbReference>
<keyword evidence="3" id="KW-1185">Reference proteome</keyword>
<dbReference type="Proteomes" id="UP001157006">
    <property type="component" value="Chromosome 5"/>
</dbReference>
<dbReference type="AlphaFoldDB" id="A0AAV1ATK1"/>
<dbReference type="PANTHER" id="PTHR11697:SF230">
    <property type="entry name" value="ZINC FINGER, MYM DOMAIN CONTAINING 1"/>
    <property type="match status" value="1"/>
</dbReference>
<evidence type="ECO:0000313" key="3">
    <source>
        <dbReference type="Proteomes" id="UP001157006"/>
    </source>
</evidence>
<protein>
    <recommendedName>
        <fullName evidence="1">HAT C-terminal dimerisation domain-containing protein</fullName>
    </recommendedName>
</protein>
<dbReference type="EMBL" id="OX451740">
    <property type="protein sequence ID" value="CAI8612369.1"/>
    <property type="molecule type" value="Genomic_DNA"/>
</dbReference>
<sequence>MQTLRDDGWEPLWEEVSLFCIEHDIHIPNMDDIFFRGKSKHGGNAQSITTRDYCCIELFYTIMDMQLQELNNRFNEINSQLLICMACLCLSNLFSTFDKTKLIEFVKFYPSDFCHTSLVMLDNQLETYIIDMRTSVEFSSLKGISDLLKKSVETKTHIIYPLLYKLLKLALILHVATTTVEQSFSTMKILKTRLRNRIGDEWMNKCLVTYIEKYVFCKIDNELIIQNFQNMGPHKGQL</sequence>
<feature type="domain" description="HAT C-terminal dimerisation" evidence="1">
    <location>
        <begin position="155"/>
        <end position="208"/>
    </location>
</feature>
<organism evidence="2 3">
    <name type="scientific">Vicia faba</name>
    <name type="common">Broad bean</name>
    <name type="synonym">Faba vulgaris</name>
    <dbReference type="NCBI Taxonomy" id="3906"/>
    <lineage>
        <taxon>Eukaryota</taxon>
        <taxon>Viridiplantae</taxon>
        <taxon>Streptophyta</taxon>
        <taxon>Embryophyta</taxon>
        <taxon>Tracheophyta</taxon>
        <taxon>Spermatophyta</taxon>
        <taxon>Magnoliopsida</taxon>
        <taxon>eudicotyledons</taxon>
        <taxon>Gunneridae</taxon>
        <taxon>Pentapetalae</taxon>
        <taxon>rosids</taxon>
        <taxon>fabids</taxon>
        <taxon>Fabales</taxon>
        <taxon>Fabaceae</taxon>
        <taxon>Papilionoideae</taxon>
        <taxon>50 kb inversion clade</taxon>
        <taxon>NPAAA clade</taxon>
        <taxon>Hologalegina</taxon>
        <taxon>IRL clade</taxon>
        <taxon>Fabeae</taxon>
        <taxon>Vicia</taxon>
    </lineage>
</organism>
<dbReference type="InterPro" id="IPR055298">
    <property type="entry name" value="AtLOH3-like"/>
</dbReference>
<name>A0AAV1ATK1_VICFA</name>
<dbReference type="Pfam" id="PF05699">
    <property type="entry name" value="Dimer_Tnp_hAT"/>
    <property type="match status" value="1"/>
</dbReference>
<evidence type="ECO:0000313" key="2">
    <source>
        <dbReference type="EMBL" id="CAI8612369.1"/>
    </source>
</evidence>
<gene>
    <name evidence="2" type="ORF">VFH_V031120</name>
</gene>
<dbReference type="InterPro" id="IPR008906">
    <property type="entry name" value="HATC_C_dom"/>
</dbReference>
<dbReference type="GO" id="GO:0046983">
    <property type="term" value="F:protein dimerization activity"/>
    <property type="evidence" value="ECO:0007669"/>
    <property type="project" value="InterPro"/>
</dbReference>
<accession>A0AAV1ATK1</accession>
<evidence type="ECO:0000259" key="1">
    <source>
        <dbReference type="Pfam" id="PF05699"/>
    </source>
</evidence>
<proteinExistence type="predicted"/>
<dbReference type="SUPFAM" id="SSF53098">
    <property type="entry name" value="Ribonuclease H-like"/>
    <property type="match status" value="1"/>
</dbReference>